<organism evidence="1 2">
    <name type="scientific">Accumulibacter regalis</name>
    <dbReference type="NCBI Taxonomy" id="522306"/>
    <lineage>
        <taxon>Bacteria</taxon>
        <taxon>Pseudomonadati</taxon>
        <taxon>Pseudomonadota</taxon>
        <taxon>Betaproteobacteria</taxon>
        <taxon>Candidatus Accumulibacter</taxon>
    </lineage>
</organism>
<name>A0A011P893_ACCRE</name>
<protein>
    <submittedName>
        <fullName evidence="1">Uncharacterized protein</fullName>
    </submittedName>
</protein>
<dbReference type="EMBL" id="JEMY01000080">
    <property type="protein sequence ID" value="EXI83786.1"/>
    <property type="molecule type" value="Genomic_DNA"/>
</dbReference>
<reference evidence="1" key="1">
    <citation type="submission" date="2014-02" db="EMBL/GenBank/DDBJ databases">
        <title>Expanding our view of genomic diversity in Candidatus Accumulibacter clades.</title>
        <authorList>
            <person name="Skennerton C.T."/>
            <person name="Barr J.J."/>
            <person name="Slater F.R."/>
            <person name="Bond P.L."/>
            <person name="Tyson G.W."/>
        </authorList>
    </citation>
    <scope>NUCLEOTIDE SEQUENCE [LARGE SCALE GENOMIC DNA]</scope>
</reference>
<keyword evidence="2" id="KW-1185">Reference proteome</keyword>
<dbReference type="AlphaFoldDB" id="A0A011P893"/>
<gene>
    <name evidence="1" type="ORF">AW11_04070</name>
</gene>
<evidence type="ECO:0000313" key="1">
    <source>
        <dbReference type="EMBL" id="EXI83786.1"/>
    </source>
</evidence>
<dbReference type="Proteomes" id="UP000022141">
    <property type="component" value="Unassembled WGS sequence"/>
</dbReference>
<sequence length="361" mass="40207">MQRAKAELDLRMQRVLHVDHRQTVGILRFELSGLDRGHDLLEGVDRNVRVELAGNGDQLAVRSDVNAVRRFRLRNQEDNAFLDRNIQRQDIVAVDLLGLSGSHQLGGFLPVDHVHVVGVFGRATRFIGRATLFDTANVTLGTEGVGERPAVGRPLAGIRQVLAVRRQLDRERLRRIDAPFLAIELPVGDAAAVFLVELFERLELLVRQRRRILRSLDHVLGVGRDEGAAMLGLVDRVDDDLLGFEIAQVDHRQAWVGLVVDEQELAIVLTLGLRHRRVVRVTPGNVLAVDLALGKDRLRAFVKAIALPGFRREHTDVLEDAHRRHTIDDDLSRLATGRESDELVALSGRHIGLGGGEQVLL</sequence>
<accession>A0A011P893</accession>
<proteinExistence type="predicted"/>
<evidence type="ECO:0000313" key="2">
    <source>
        <dbReference type="Proteomes" id="UP000022141"/>
    </source>
</evidence>
<comment type="caution">
    <text evidence="1">The sequence shown here is derived from an EMBL/GenBank/DDBJ whole genome shotgun (WGS) entry which is preliminary data.</text>
</comment>